<sequence length="204" mass="22994">MACVTPPPNSQWHSAHSNLILQRVQRPSHKGVAGAGWPSSLLVPPYAILSHTWGAGTDEVTSKDLTNGIGEGKPGYEKIRFCGDQAWRDGLQYFWIDTCSIGKANKGEFSPAINSMFPRYRNSTRCYAYLSDVSSSPSPLDANEEFNPSWWELDFRTSRWATRGWTLQEVLAPSLVEFFSWQHKRLGDVRSLTLQIYEIIGIPK</sequence>
<dbReference type="Proteomes" id="UP000799779">
    <property type="component" value="Unassembled WGS sequence"/>
</dbReference>
<keyword evidence="3" id="KW-1185">Reference proteome</keyword>
<feature type="domain" description="Heterokaryon incompatibility" evidence="1">
    <location>
        <begin position="46"/>
        <end position="169"/>
    </location>
</feature>
<dbReference type="OrthoDB" id="674604at2759"/>
<reference evidence="2" key="1">
    <citation type="journal article" date="2020" name="Stud. Mycol.">
        <title>101 Dothideomycetes genomes: a test case for predicting lifestyles and emergence of pathogens.</title>
        <authorList>
            <person name="Haridas S."/>
            <person name="Albert R."/>
            <person name="Binder M."/>
            <person name="Bloem J."/>
            <person name="Labutti K."/>
            <person name="Salamov A."/>
            <person name="Andreopoulos B."/>
            <person name="Baker S."/>
            <person name="Barry K."/>
            <person name="Bills G."/>
            <person name="Bluhm B."/>
            <person name="Cannon C."/>
            <person name="Castanera R."/>
            <person name="Culley D."/>
            <person name="Daum C."/>
            <person name="Ezra D."/>
            <person name="Gonzalez J."/>
            <person name="Henrissat B."/>
            <person name="Kuo A."/>
            <person name="Liang C."/>
            <person name="Lipzen A."/>
            <person name="Lutzoni F."/>
            <person name="Magnuson J."/>
            <person name="Mondo S."/>
            <person name="Nolan M."/>
            <person name="Ohm R."/>
            <person name="Pangilinan J."/>
            <person name="Park H.-J."/>
            <person name="Ramirez L."/>
            <person name="Alfaro M."/>
            <person name="Sun H."/>
            <person name="Tritt A."/>
            <person name="Yoshinaga Y."/>
            <person name="Zwiers L.-H."/>
            <person name="Turgeon B."/>
            <person name="Goodwin S."/>
            <person name="Spatafora J."/>
            <person name="Crous P."/>
            <person name="Grigoriev I."/>
        </authorList>
    </citation>
    <scope>NUCLEOTIDE SEQUENCE</scope>
    <source>
        <strain evidence="2">CBS 123094</strain>
    </source>
</reference>
<dbReference type="EMBL" id="ML977557">
    <property type="protein sequence ID" value="KAF2007575.1"/>
    <property type="molecule type" value="Genomic_DNA"/>
</dbReference>
<dbReference type="PANTHER" id="PTHR10622">
    <property type="entry name" value="HET DOMAIN-CONTAINING PROTEIN"/>
    <property type="match status" value="1"/>
</dbReference>
<evidence type="ECO:0000313" key="3">
    <source>
        <dbReference type="Proteomes" id="UP000799779"/>
    </source>
</evidence>
<organism evidence="2 3">
    <name type="scientific">Amniculicola lignicola CBS 123094</name>
    <dbReference type="NCBI Taxonomy" id="1392246"/>
    <lineage>
        <taxon>Eukaryota</taxon>
        <taxon>Fungi</taxon>
        <taxon>Dikarya</taxon>
        <taxon>Ascomycota</taxon>
        <taxon>Pezizomycotina</taxon>
        <taxon>Dothideomycetes</taxon>
        <taxon>Pleosporomycetidae</taxon>
        <taxon>Pleosporales</taxon>
        <taxon>Amniculicolaceae</taxon>
        <taxon>Amniculicola</taxon>
    </lineage>
</organism>
<evidence type="ECO:0000313" key="2">
    <source>
        <dbReference type="EMBL" id="KAF2007575.1"/>
    </source>
</evidence>
<dbReference type="InterPro" id="IPR010730">
    <property type="entry name" value="HET"/>
</dbReference>
<accession>A0A6A5X3R8</accession>
<dbReference type="Pfam" id="PF06985">
    <property type="entry name" value="HET"/>
    <property type="match status" value="1"/>
</dbReference>
<dbReference type="PANTHER" id="PTHR10622:SF11">
    <property type="entry name" value="HET-DOMAIN-CONTAINING PROTEIN"/>
    <property type="match status" value="1"/>
</dbReference>
<protein>
    <submittedName>
        <fullName evidence="2">HET-domain-containing protein</fullName>
    </submittedName>
</protein>
<proteinExistence type="predicted"/>
<evidence type="ECO:0000259" key="1">
    <source>
        <dbReference type="Pfam" id="PF06985"/>
    </source>
</evidence>
<name>A0A6A5X3R8_9PLEO</name>
<gene>
    <name evidence="2" type="ORF">P154DRAFT_593076</name>
</gene>
<dbReference type="AlphaFoldDB" id="A0A6A5X3R8"/>